<evidence type="ECO:0000256" key="5">
    <source>
        <dbReference type="ARBA" id="ARBA00023136"/>
    </source>
</evidence>
<evidence type="ECO:0000256" key="2">
    <source>
        <dbReference type="ARBA" id="ARBA00022475"/>
    </source>
</evidence>
<keyword evidence="5 6" id="KW-0472">Membrane</keyword>
<proteinExistence type="predicted"/>
<feature type="transmembrane region" description="Helical" evidence="6">
    <location>
        <begin position="186"/>
        <end position="208"/>
    </location>
</feature>
<keyword evidence="8" id="KW-1185">Reference proteome</keyword>
<dbReference type="Pfam" id="PF01943">
    <property type="entry name" value="Polysacc_synt"/>
    <property type="match status" value="1"/>
</dbReference>
<dbReference type="RefSeq" id="WP_025605007.1">
    <property type="nucleotide sequence ID" value="NZ_CP021235.1"/>
</dbReference>
<name>A0A1X9YPJ1_9BACT</name>
<feature type="transmembrane region" description="Helical" evidence="6">
    <location>
        <begin position="373"/>
        <end position="392"/>
    </location>
</feature>
<dbReference type="EMBL" id="CP021235">
    <property type="protein sequence ID" value="ARS34777.1"/>
    <property type="molecule type" value="Genomic_DNA"/>
</dbReference>
<gene>
    <name evidence="7" type="ORF">CA264_04605</name>
</gene>
<evidence type="ECO:0000256" key="1">
    <source>
        <dbReference type="ARBA" id="ARBA00004651"/>
    </source>
</evidence>
<feature type="transmembrane region" description="Helical" evidence="6">
    <location>
        <begin position="21"/>
        <end position="44"/>
    </location>
</feature>
<feature type="transmembrane region" description="Helical" evidence="6">
    <location>
        <begin position="341"/>
        <end position="361"/>
    </location>
</feature>
<evidence type="ECO:0000313" key="7">
    <source>
        <dbReference type="EMBL" id="ARS34777.1"/>
    </source>
</evidence>
<dbReference type="PANTHER" id="PTHR30250">
    <property type="entry name" value="PST FAMILY PREDICTED COLANIC ACID TRANSPORTER"/>
    <property type="match status" value="1"/>
</dbReference>
<feature type="transmembrane region" description="Helical" evidence="6">
    <location>
        <begin position="56"/>
        <end position="77"/>
    </location>
</feature>
<organism evidence="7 8">
    <name type="scientific">Pontibacter actiniarum</name>
    <dbReference type="NCBI Taxonomy" id="323450"/>
    <lineage>
        <taxon>Bacteria</taxon>
        <taxon>Pseudomonadati</taxon>
        <taxon>Bacteroidota</taxon>
        <taxon>Cytophagia</taxon>
        <taxon>Cytophagales</taxon>
        <taxon>Hymenobacteraceae</taxon>
        <taxon>Pontibacter</taxon>
    </lineage>
</organism>
<dbReference type="CDD" id="cd13128">
    <property type="entry name" value="MATE_Wzx_like"/>
    <property type="match status" value="1"/>
</dbReference>
<dbReference type="PANTHER" id="PTHR30250:SF11">
    <property type="entry name" value="O-ANTIGEN TRANSPORTER-RELATED"/>
    <property type="match status" value="1"/>
</dbReference>
<dbReference type="InterPro" id="IPR002797">
    <property type="entry name" value="Polysacc_synth"/>
</dbReference>
<accession>A0A1X9YPJ1</accession>
<evidence type="ECO:0000256" key="6">
    <source>
        <dbReference type="SAM" id="Phobius"/>
    </source>
</evidence>
<protein>
    <submittedName>
        <fullName evidence="7">Uncharacterized protein</fullName>
    </submittedName>
</protein>
<dbReference type="InterPro" id="IPR050833">
    <property type="entry name" value="Poly_Biosynth_Transport"/>
</dbReference>
<keyword evidence="2" id="KW-1003">Cell membrane</keyword>
<dbReference type="STRING" id="709015.GCA_000472485_00918"/>
<feature type="transmembrane region" description="Helical" evidence="6">
    <location>
        <begin position="398"/>
        <end position="420"/>
    </location>
</feature>
<feature type="transmembrane region" description="Helical" evidence="6">
    <location>
        <begin position="98"/>
        <end position="124"/>
    </location>
</feature>
<dbReference type="GO" id="GO:0005886">
    <property type="term" value="C:plasma membrane"/>
    <property type="evidence" value="ECO:0007669"/>
    <property type="project" value="UniProtKB-SubCell"/>
</dbReference>
<evidence type="ECO:0000256" key="4">
    <source>
        <dbReference type="ARBA" id="ARBA00022989"/>
    </source>
</evidence>
<comment type="subcellular location">
    <subcellularLocation>
        <location evidence="1">Cell membrane</location>
        <topology evidence="1">Multi-pass membrane protein</topology>
    </subcellularLocation>
</comment>
<keyword evidence="3 6" id="KW-0812">Transmembrane</keyword>
<dbReference type="Proteomes" id="UP000266292">
    <property type="component" value="Chromosome"/>
</dbReference>
<dbReference type="KEGG" id="pact:CA264_04605"/>
<dbReference type="OrthoDB" id="9815702at2"/>
<evidence type="ECO:0000313" key="8">
    <source>
        <dbReference type="Proteomes" id="UP000266292"/>
    </source>
</evidence>
<feature type="transmembrane region" description="Helical" evidence="6">
    <location>
        <begin position="160"/>
        <end position="180"/>
    </location>
</feature>
<feature type="transmembrane region" description="Helical" evidence="6">
    <location>
        <begin position="310"/>
        <end position="335"/>
    </location>
</feature>
<feature type="transmembrane region" description="Helical" evidence="6">
    <location>
        <begin position="228"/>
        <end position="243"/>
    </location>
</feature>
<sequence>MSFLRNILNKISTFATSEYRPLLENFFSLGLIQGANFLLSIITFPYIVRVIGVERFGIITLLQTIMLYFVVLTDYGFNLSATKDISVNRKNITRVSNIFSEVIATKFVLLLLSFLILSSSFLLFPSFKEYWLLTLFSFTIVLGQLLQPTWFYQGIEQMKYITYINILNRALYASGIFVFISEPQDYLYINLINGVSLVVGGVISLIIVFRKFGLQFSFPSLTRIRRQLVDAWSIFFATIIISVSNNTNIVILGIFASPLIIGYYSIAEKVFQIMRTFAAILYQVVYPRVCILAQESFEALANFLHKLLKAIMLVFIPLSLIVFAFADHIVLFIAGKYISEAALVLRIICFGPFMAALNIPASQTMLAYKLNNLYTVVLSIGAVINVALNFTLTYHFKAVGTASSIMITETISTGLLYYALHRKHPHYTFFLNKAPMKGAKL</sequence>
<reference evidence="8" key="1">
    <citation type="submission" date="2017-05" db="EMBL/GenBank/DDBJ databases">
        <authorList>
            <person name="Ray J."/>
            <person name="Price M."/>
            <person name="Deutschbauer A."/>
        </authorList>
    </citation>
    <scope>NUCLEOTIDE SEQUENCE [LARGE SCALE GENOMIC DNA]</scope>
    <source>
        <strain evidence="8">DSM 19842</strain>
    </source>
</reference>
<dbReference type="AlphaFoldDB" id="A0A1X9YPJ1"/>
<evidence type="ECO:0000256" key="3">
    <source>
        <dbReference type="ARBA" id="ARBA00022692"/>
    </source>
</evidence>
<keyword evidence="4 6" id="KW-1133">Transmembrane helix</keyword>
<feature type="transmembrane region" description="Helical" evidence="6">
    <location>
        <begin position="249"/>
        <end position="266"/>
    </location>
</feature>
<feature type="transmembrane region" description="Helical" evidence="6">
    <location>
        <begin position="130"/>
        <end position="148"/>
    </location>
</feature>